<keyword evidence="2" id="KW-1185">Reference proteome</keyword>
<reference evidence="1 2" key="1">
    <citation type="submission" date="2019-04" db="EMBL/GenBank/DDBJ databases">
        <authorList>
            <person name="Feng G."/>
            <person name="Zhang J."/>
            <person name="Zhu H."/>
        </authorList>
    </citation>
    <scope>NUCLEOTIDE SEQUENCE [LARGE SCALE GENOMIC DNA]</scope>
    <source>
        <strain evidence="1 2">JCM 19491</strain>
    </source>
</reference>
<name>A0A4Z0MKW8_9BACT</name>
<evidence type="ECO:0000313" key="1">
    <source>
        <dbReference type="EMBL" id="TGD79958.1"/>
    </source>
</evidence>
<evidence type="ECO:0000313" key="2">
    <source>
        <dbReference type="Proteomes" id="UP000298284"/>
    </source>
</evidence>
<dbReference type="EMBL" id="SRKZ01000004">
    <property type="protein sequence ID" value="TGD79958.1"/>
    <property type="molecule type" value="Genomic_DNA"/>
</dbReference>
<organism evidence="1 2">
    <name type="scientific">Hymenobacter wooponensis</name>
    <dbReference type="NCBI Taxonomy" id="1525360"/>
    <lineage>
        <taxon>Bacteria</taxon>
        <taxon>Pseudomonadati</taxon>
        <taxon>Bacteroidota</taxon>
        <taxon>Cytophagia</taxon>
        <taxon>Cytophagales</taxon>
        <taxon>Hymenobacteraceae</taxon>
        <taxon>Hymenobacter</taxon>
    </lineage>
</organism>
<proteinExistence type="predicted"/>
<dbReference type="OrthoDB" id="871494at2"/>
<protein>
    <submittedName>
        <fullName evidence="1">Uncharacterized protein</fullName>
    </submittedName>
</protein>
<dbReference type="AlphaFoldDB" id="A0A4Z0MKW8"/>
<gene>
    <name evidence="1" type="ORF">EU557_15390</name>
</gene>
<sequence>MVGWSIWFISRFDLAFAQEQYKRYEQHFSTNLGLVRLYQERAGQHTTNYGDLDSGPLVLGYSIPANAFAFADAVALGDLRNARRLQRLIQLGRREIETPTELRYGVRFANLPVSPLAEALLLYSEFPVTTHSSVRSSTAHVAF</sequence>
<accession>A0A4Z0MKW8</accession>
<comment type="caution">
    <text evidence="1">The sequence shown here is derived from an EMBL/GenBank/DDBJ whole genome shotgun (WGS) entry which is preliminary data.</text>
</comment>
<dbReference type="Proteomes" id="UP000298284">
    <property type="component" value="Unassembled WGS sequence"/>
</dbReference>